<evidence type="ECO:0000256" key="2">
    <source>
        <dbReference type="ARBA" id="ARBA00022694"/>
    </source>
</evidence>
<dbReference type="SUPFAM" id="SSF52402">
    <property type="entry name" value="Adenine nucleotide alpha hydrolases-like"/>
    <property type="match status" value="1"/>
</dbReference>
<feature type="domain" description="tRNA(Ile)-lysidine/2-thiocytidine synthase N-terminal" evidence="7">
    <location>
        <begin position="34"/>
        <end position="210"/>
    </location>
</feature>
<dbReference type="Pfam" id="PF01171">
    <property type="entry name" value="ATP_bind_3"/>
    <property type="match status" value="1"/>
</dbReference>
<evidence type="ECO:0000313" key="9">
    <source>
        <dbReference type="Proteomes" id="UP001210865"/>
    </source>
</evidence>
<comment type="subcellular location">
    <subcellularLocation>
        <location evidence="6">Cytoplasm</location>
    </subcellularLocation>
</comment>
<dbReference type="InterPro" id="IPR011063">
    <property type="entry name" value="TilS/TtcA_N"/>
</dbReference>
<dbReference type="GO" id="GO:0032267">
    <property type="term" value="F:tRNA(Ile)-lysidine synthase activity"/>
    <property type="evidence" value="ECO:0007669"/>
    <property type="project" value="UniProtKB-EC"/>
</dbReference>
<dbReference type="EMBL" id="CP115174">
    <property type="protein sequence ID" value="WBO22945.1"/>
    <property type="molecule type" value="Genomic_DNA"/>
</dbReference>
<evidence type="ECO:0000256" key="4">
    <source>
        <dbReference type="ARBA" id="ARBA00022840"/>
    </source>
</evidence>
<dbReference type="RefSeq" id="WP_270077582.1">
    <property type="nucleotide sequence ID" value="NZ_CP115174.1"/>
</dbReference>
<feature type="binding site" evidence="6">
    <location>
        <begin position="38"/>
        <end position="43"/>
    </location>
    <ligand>
        <name>ATP</name>
        <dbReference type="ChEBI" id="CHEBI:30616"/>
    </ligand>
</feature>
<evidence type="ECO:0000313" key="8">
    <source>
        <dbReference type="EMBL" id="WBO22945.1"/>
    </source>
</evidence>
<dbReference type="PANTHER" id="PTHR43033:SF5">
    <property type="entry name" value="TRNA(ILE)-LYSIDINE SYNTHETASE"/>
    <property type="match status" value="1"/>
</dbReference>
<dbReference type="EC" id="6.3.4.19" evidence="6"/>
<evidence type="ECO:0000259" key="7">
    <source>
        <dbReference type="Pfam" id="PF01171"/>
    </source>
</evidence>
<dbReference type="InterPro" id="IPR014729">
    <property type="entry name" value="Rossmann-like_a/b/a_fold"/>
</dbReference>
<evidence type="ECO:0000256" key="1">
    <source>
        <dbReference type="ARBA" id="ARBA00022598"/>
    </source>
</evidence>
<dbReference type="Proteomes" id="UP001210865">
    <property type="component" value="Chromosome"/>
</dbReference>
<keyword evidence="6" id="KW-0963">Cytoplasm</keyword>
<comment type="similarity">
    <text evidence="6">Belongs to the tRNA(Ile)-lysidine synthase family.</text>
</comment>
<evidence type="ECO:0000256" key="3">
    <source>
        <dbReference type="ARBA" id="ARBA00022741"/>
    </source>
</evidence>
<comment type="domain">
    <text evidence="6">The N-terminal region contains the highly conserved SGGXDS motif, predicted to be a P-loop motif involved in ATP binding.</text>
</comment>
<reference evidence="8 9" key="1">
    <citation type="submission" date="2022-12" db="EMBL/GenBank/DDBJ databases">
        <title>Sphingomonas abieness sp. nov., an endophytic bacterium isolated from Abies koreana.</title>
        <authorList>
            <person name="Jiang L."/>
            <person name="Lee J."/>
        </authorList>
    </citation>
    <scope>NUCLEOTIDE SEQUENCE [LARGE SCALE GENOMIC DNA]</scope>
    <source>
        <strain evidence="9">PAMB 00755</strain>
    </source>
</reference>
<dbReference type="HAMAP" id="MF_01161">
    <property type="entry name" value="tRNA_Ile_lys_synt"/>
    <property type="match status" value="1"/>
</dbReference>
<dbReference type="CDD" id="cd01992">
    <property type="entry name" value="TilS_N"/>
    <property type="match status" value="1"/>
</dbReference>
<dbReference type="Gene3D" id="3.40.50.620">
    <property type="entry name" value="HUPs"/>
    <property type="match status" value="1"/>
</dbReference>
<dbReference type="PANTHER" id="PTHR43033">
    <property type="entry name" value="TRNA(ILE)-LYSIDINE SYNTHASE-RELATED"/>
    <property type="match status" value="1"/>
</dbReference>
<evidence type="ECO:0000256" key="6">
    <source>
        <dbReference type="HAMAP-Rule" id="MF_01161"/>
    </source>
</evidence>
<protein>
    <recommendedName>
        <fullName evidence="6">tRNA(Ile)-lysidine synthase</fullName>
        <ecNumber evidence="6">6.3.4.19</ecNumber>
    </recommendedName>
    <alternativeName>
        <fullName evidence="6">tRNA(Ile)-2-lysyl-cytidine synthase</fullName>
    </alternativeName>
    <alternativeName>
        <fullName evidence="6">tRNA(Ile)-lysidine synthetase</fullName>
    </alternativeName>
</protein>
<dbReference type="NCBIfam" id="TIGR02432">
    <property type="entry name" value="lysidine_TilS_N"/>
    <property type="match status" value="1"/>
</dbReference>
<keyword evidence="3 6" id="KW-0547">Nucleotide-binding</keyword>
<keyword evidence="1 6" id="KW-0436">Ligase</keyword>
<accession>A0ABY7NN43</accession>
<sequence>MPSAAPDGQQVARFRQGLTRLLGAAGLTDDAPLGIALSGGADSLALLLLAAAHGPVQAMTVDHGLRGDSAAEAATAGAVARSLGVPHGIALVSVSGGGEGLQGEARRARYAALAEWAAAQGLAAVLTAHHADDQAETLLMRLSRGAGLSGLTGIRPARPLDPAQSGGPQLLRPLLGWRKAELEAIVTAAGIEPARDPANANPRFDRTAARALLADAGWLDTVRVARAADHLRDADEALRWLVDGLAAKAIEEVGAGGEREVSMPIQFPREIQRRLVVRLLADRFAKSPDGPAVERAMAALDQRDIAPIADLLARSDGARWYFRAAPPRRSA</sequence>
<comment type="function">
    <text evidence="6">Ligates lysine onto the cytidine present at position 34 of the AUA codon-specific tRNA(Ile) that contains the anticodon CAU, in an ATP-dependent manner. Cytidine is converted to lysidine, thus changing the amino acid specificity of the tRNA from methionine to isoleucine.</text>
</comment>
<gene>
    <name evidence="6 8" type="primary">tilS</name>
    <name evidence="8" type="ORF">PBT88_02015</name>
</gene>
<dbReference type="InterPro" id="IPR012795">
    <property type="entry name" value="tRNA_Ile_lys_synt_N"/>
</dbReference>
<proteinExistence type="inferred from homology"/>
<keyword evidence="2 6" id="KW-0819">tRNA processing</keyword>
<keyword evidence="4 6" id="KW-0067">ATP-binding</keyword>
<comment type="catalytic activity">
    <reaction evidence="5 6">
        <text>cytidine(34) in tRNA(Ile2) + L-lysine + ATP = lysidine(34) in tRNA(Ile2) + AMP + diphosphate + H(+)</text>
        <dbReference type="Rhea" id="RHEA:43744"/>
        <dbReference type="Rhea" id="RHEA-COMP:10625"/>
        <dbReference type="Rhea" id="RHEA-COMP:10670"/>
        <dbReference type="ChEBI" id="CHEBI:15378"/>
        <dbReference type="ChEBI" id="CHEBI:30616"/>
        <dbReference type="ChEBI" id="CHEBI:32551"/>
        <dbReference type="ChEBI" id="CHEBI:33019"/>
        <dbReference type="ChEBI" id="CHEBI:82748"/>
        <dbReference type="ChEBI" id="CHEBI:83665"/>
        <dbReference type="ChEBI" id="CHEBI:456215"/>
        <dbReference type="EC" id="6.3.4.19"/>
    </reaction>
</comment>
<organism evidence="8 9">
    <name type="scientific">Sphingomonas abietis</name>
    <dbReference type="NCBI Taxonomy" id="3012344"/>
    <lineage>
        <taxon>Bacteria</taxon>
        <taxon>Pseudomonadati</taxon>
        <taxon>Pseudomonadota</taxon>
        <taxon>Alphaproteobacteria</taxon>
        <taxon>Sphingomonadales</taxon>
        <taxon>Sphingomonadaceae</taxon>
        <taxon>Sphingomonas</taxon>
    </lineage>
</organism>
<evidence type="ECO:0000256" key="5">
    <source>
        <dbReference type="ARBA" id="ARBA00048539"/>
    </source>
</evidence>
<keyword evidence="9" id="KW-1185">Reference proteome</keyword>
<name>A0ABY7NN43_9SPHN</name>
<dbReference type="InterPro" id="IPR012094">
    <property type="entry name" value="tRNA_Ile_lys_synt"/>
</dbReference>